<protein>
    <recommendedName>
        <fullName evidence="6">Acid phosphatase</fullName>
    </recommendedName>
</protein>
<dbReference type="PROSITE" id="PS00616">
    <property type="entry name" value="HIS_ACID_PHOSPHAT_1"/>
    <property type="match status" value="1"/>
</dbReference>
<keyword evidence="5" id="KW-1185">Reference proteome</keyword>
<dbReference type="AlphaFoldDB" id="A0ABD1ETK3"/>
<organism evidence="4 5">
    <name type="scientific">Hypothenemus hampei</name>
    <name type="common">Coffee berry borer</name>
    <dbReference type="NCBI Taxonomy" id="57062"/>
    <lineage>
        <taxon>Eukaryota</taxon>
        <taxon>Metazoa</taxon>
        <taxon>Ecdysozoa</taxon>
        <taxon>Arthropoda</taxon>
        <taxon>Hexapoda</taxon>
        <taxon>Insecta</taxon>
        <taxon>Pterygota</taxon>
        <taxon>Neoptera</taxon>
        <taxon>Endopterygota</taxon>
        <taxon>Coleoptera</taxon>
        <taxon>Polyphaga</taxon>
        <taxon>Cucujiformia</taxon>
        <taxon>Curculionidae</taxon>
        <taxon>Scolytinae</taxon>
        <taxon>Hypothenemus</taxon>
    </lineage>
</organism>
<comment type="similarity">
    <text evidence="2">Belongs to the histidine acid phosphatase family.</text>
</comment>
<sequence length="393" mass="45064">MAPTINKKNKKCIIVIMASGVTVLLVLALIIGINLAKEPDKKELKLVHIIFRHGIRTPADTYPTDPHVNDTLYPVGWGQLTNEGKMEMYELGKFLRQRYDNFLGDFYHPNEFYSQSTGVDRTKASVQLVNVGIWPPKTKQIWGPLNWQPIPVHSELLSQDMLLLVRKPCAAYHKERDKVVASETVQKKFQENQALFNYLTQHTGRLVENFDDVQDIFSTLKAEMDYNLTLPSWTNECYPDKMLEATVFSYTLNAWNDKMNRLKGGVLLNKIINDWKSKVNERDLEHPQKAFLYGGHDSTIVNFMRTLKVWDTQFPNYGVTVLLEFSILDGEYGLEVYLRNSTSVPPFKLNIPGCNDFCPLTKLLEVTRNVVPINWEEECENDGSYEVPEPGGP</sequence>
<dbReference type="Pfam" id="PF00328">
    <property type="entry name" value="His_Phos_2"/>
    <property type="match status" value="1"/>
</dbReference>
<dbReference type="InterPro" id="IPR000560">
    <property type="entry name" value="His_Pase_clade-2"/>
</dbReference>
<keyword evidence="3" id="KW-0812">Transmembrane</keyword>
<dbReference type="Gene3D" id="3.40.50.1240">
    <property type="entry name" value="Phosphoglycerate mutase-like"/>
    <property type="match status" value="1"/>
</dbReference>
<gene>
    <name evidence="4" type="ORF">ABEB36_007319</name>
</gene>
<name>A0ABD1ETK3_HYPHA</name>
<proteinExistence type="inferred from homology"/>
<comment type="caution">
    <text evidence="4">The sequence shown here is derived from an EMBL/GenBank/DDBJ whole genome shotgun (WGS) entry which is preliminary data.</text>
</comment>
<dbReference type="InterPro" id="IPR050645">
    <property type="entry name" value="Histidine_acid_phosphatase"/>
</dbReference>
<feature type="transmembrane region" description="Helical" evidence="3">
    <location>
        <begin position="12"/>
        <end position="36"/>
    </location>
</feature>
<evidence type="ECO:0000313" key="4">
    <source>
        <dbReference type="EMBL" id="KAL1502127.1"/>
    </source>
</evidence>
<dbReference type="PANTHER" id="PTHR11567">
    <property type="entry name" value="ACID PHOSPHATASE-RELATED"/>
    <property type="match status" value="1"/>
</dbReference>
<dbReference type="SUPFAM" id="SSF53254">
    <property type="entry name" value="Phosphoglycerate mutase-like"/>
    <property type="match status" value="1"/>
</dbReference>
<keyword evidence="3" id="KW-1133">Transmembrane helix</keyword>
<evidence type="ECO:0008006" key="6">
    <source>
        <dbReference type="Google" id="ProtNLM"/>
    </source>
</evidence>
<evidence type="ECO:0000256" key="1">
    <source>
        <dbReference type="ARBA" id="ARBA00000032"/>
    </source>
</evidence>
<reference evidence="4 5" key="1">
    <citation type="submission" date="2024-05" db="EMBL/GenBank/DDBJ databases">
        <title>Genetic variation in Jamaican populations of the coffee berry borer (Hypothenemus hampei).</title>
        <authorList>
            <person name="Errbii M."/>
            <person name="Myrie A."/>
        </authorList>
    </citation>
    <scope>NUCLEOTIDE SEQUENCE [LARGE SCALE GENOMIC DNA]</scope>
    <source>
        <strain evidence="4">JA-Hopewell-2020-01-JO</strain>
        <tissue evidence="4">Whole body</tissue>
    </source>
</reference>
<dbReference type="CDD" id="cd07061">
    <property type="entry name" value="HP_HAP_like"/>
    <property type="match status" value="1"/>
</dbReference>
<accession>A0ABD1ETK3</accession>
<dbReference type="GO" id="GO:0003993">
    <property type="term" value="F:acid phosphatase activity"/>
    <property type="evidence" value="ECO:0007669"/>
    <property type="project" value="UniProtKB-EC"/>
</dbReference>
<evidence type="ECO:0000256" key="2">
    <source>
        <dbReference type="ARBA" id="ARBA00005375"/>
    </source>
</evidence>
<dbReference type="InterPro" id="IPR029033">
    <property type="entry name" value="His_PPase_superfam"/>
</dbReference>
<dbReference type="EMBL" id="JBDJPC010000005">
    <property type="protein sequence ID" value="KAL1502127.1"/>
    <property type="molecule type" value="Genomic_DNA"/>
</dbReference>
<dbReference type="Proteomes" id="UP001566132">
    <property type="component" value="Unassembled WGS sequence"/>
</dbReference>
<comment type="catalytic activity">
    <reaction evidence="1">
        <text>a phosphate monoester + H2O = an alcohol + phosphate</text>
        <dbReference type="Rhea" id="RHEA:15017"/>
        <dbReference type="ChEBI" id="CHEBI:15377"/>
        <dbReference type="ChEBI" id="CHEBI:30879"/>
        <dbReference type="ChEBI" id="CHEBI:43474"/>
        <dbReference type="ChEBI" id="CHEBI:67140"/>
        <dbReference type="EC" id="3.1.3.2"/>
    </reaction>
</comment>
<evidence type="ECO:0000313" key="5">
    <source>
        <dbReference type="Proteomes" id="UP001566132"/>
    </source>
</evidence>
<keyword evidence="3" id="KW-0472">Membrane</keyword>
<dbReference type="InterPro" id="IPR033379">
    <property type="entry name" value="Acid_Pase_AS"/>
</dbReference>
<evidence type="ECO:0000256" key="3">
    <source>
        <dbReference type="SAM" id="Phobius"/>
    </source>
</evidence>
<dbReference type="PANTHER" id="PTHR11567:SF205">
    <property type="entry name" value="GH28721P-RELATED"/>
    <property type="match status" value="1"/>
</dbReference>